<sequence>MKRIEDQDLGKIPGRRLEDGDVFCFECRPDISCFNLCCRNLNLFLYPYDIVRLKKKLRMTASEVIEKHTDVVLRPGNFFPEVLLTMADNEEKTCPFLSEKGCTVYSDRMYACRTFPTEHGVSMDEATGVLTPVHFYKPPDFCQGQYETKEWTVSSWSQDQGAVYYHKMMTEWTKVKILFQNDPWGADGPEGKMARMAFMAAYNMDDFKDFVFKSTFLKRYKVPKAFLKKAKKDEVELLRLGFAWIKLFCFGYPSPELGLV</sequence>
<reference evidence="2" key="1">
    <citation type="submission" date="2016-11" db="EMBL/GenBank/DDBJ databases">
        <authorList>
            <person name="Varghese N."/>
            <person name="Submissions S."/>
        </authorList>
    </citation>
    <scope>NUCLEOTIDE SEQUENCE [LARGE SCALE GENOMIC DNA]</scope>
    <source>
        <strain evidence="2">DSM 16219</strain>
    </source>
</reference>
<evidence type="ECO:0000313" key="2">
    <source>
        <dbReference type="Proteomes" id="UP000183994"/>
    </source>
</evidence>
<accession>A0A1M6J949</accession>
<dbReference type="OrthoDB" id="9810361at2"/>
<keyword evidence="2" id="KW-1185">Reference proteome</keyword>
<gene>
    <name evidence="1" type="ORF">SAMN02745216_01662</name>
</gene>
<dbReference type="RefSeq" id="WP_073474843.1">
    <property type="nucleotide sequence ID" value="NZ_FQZU01000007.1"/>
</dbReference>
<proteinExistence type="predicted"/>
<dbReference type="EMBL" id="FQZU01000007">
    <property type="protein sequence ID" value="SHJ43194.1"/>
    <property type="molecule type" value="Genomic_DNA"/>
</dbReference>
<dbReference type="AlphaFoldDB" id="A0A1M6J949"/>
<evidence type="ECO:0000313" key="1">
    <source>
        <dbReference type="EMBL" id="SHJ43194.1"/>
    </source>
</evidence>
<organism evidence="1 2">
    <name type="scientific">Desulfatibacillum alkenivorans DSM 16219</name>
    <dbReference type="NCBI Taxonomy" id="1121393"/>
    <lineage>
        <taxon>Bacteria</taxon>
        <taxon>Pseudomonadati</taxon>
        <taxon>Thermodesulfobacteriota</taxon>
        <taxon>Desulfobacteria</taxon>
        <taxon>Desulfobacterales</taxon>
        <taxon>Desulfatibacillaceae</taxon>
        <taxon>Desulfatibacillum</taxon>
    </lineage>
</organism>
<dbReference type="InterPro" id="IPR005358">
    <property type="entry name" value="Puta_zinc/iron-chelating_dom"/>
</dbReference>
<protein>
    <submittedName>
        <fullName evidence="1">Uncharacterized protein</fullName>
    </submittedName>
</protein>
<dbReference type="PANTHER" id="PTHR35866">
    <property type="entry name" value="PUTATIVE-RELATED"/>
    <property type="match status" value="1"/>
</dbReference>
<dbReference type="Proteomes" id="UP000183994">
    <property type="component" value="Unassembled WGS sequence"/>
</dbReference>
<dbReference type="Pfam" id="PF03692">
    <property type="entry name" value="CxxCxxCC"/>
    <property type="match status" value="1"/>
</dbReference>
<name>A0A1M6J949_9BACT</name>
<dbReference type="STRING" id="1121393.SAMN02745216_01662"/>
<dbReference type="PANTHER" id="PTHR35866:SF1">
    <property type="entry name" value="YKGJ FAMILY CYSTEINE CLUSTER PROTEIN"/>
    <property type="match status" value="1"/>
</dbReference>